<dbReference type="EMBL" id="DF974206">
    <property type="protein sequence ID" value="GAU46379.1"/>
    <property type="molecule type" value="Genomic_DNA"/>
</dbReference>
<feature type="region of interest" description="Disordered" evidence="1">
    <location>
        <begin position="38"/>
        <end position="59"/>
    </location>
</feature>
<accession>A0A2Z6PJN5</accession>
<proteinExistence type="predicted"/>
<keyword evidence="3" id="KW-1185">Reference proteome</keyword>
<dbReference type="AlphaFoldDB" id="A0A2Z6PJN5"/>
<protein>
    <submittedName>
        <fullName evidence="2">Uncharacterized protein</fullName>
    </submittedName>
</protein>
<sequence length="59" mass="6501">MERELDDLRRRVVSLETEAIRDGNCDLEIFNGGDVFSEKSVGNGDQHYDGKSGDNGGRA</sequence>
<evidence type="ECO:0000313" key="3">
    <source>
        <dbReference type="Proteomes" id="UP000242715"/>
    </source>
</evidence>
<gene>
    <name evidence="2" type="ORF">TSUD_280780</name>
</gene>
<name>A0A2Z6PJN5_TRISU</name>
<dbReference type="Proteomes" id="UP000242715">
    <property type="component" value="Unassembled WGS sequence"/>
</dbReference>
<reference evidence="3" key="1">
    <citation type="journal article" date="2017" name="Front. Plant Sci.">
        <title>Climate Clever Clovers: New Paradigm to Reduce the Environmental Footprint of Ruminants by Breeding Low Methanogenic Forages Utilizing Haplotype Variation.</title>
        <authorList>
            <person name="Kaur P."/>
            <person name="Appels R."/>
            <person name="Bayer P.E."/>
            <person name="Keeble-Gagnere G."/>
            <person name="Wang J."/>
            <person name="Hirakawa H."/>
            <person name="Shirasawa K."/>
            <person name="Vercoe P."/>
            <person name="Stefanova K."/>
            <person name="Durmic Z."/>
            <person name="Nichols P."/>
            <person name="Revell C."/>
            <person name="Isobe S.N."/>
            <person name="Edwards D."/>
            <person name="Erskine W."/>
        </authorList>
    </citation>
    <scope>NUCLEOTIDE SEQUENCE [LARGE SCALE GENOMIC DNA]</scope>
    <source>
        <strain evidence="3">cv. Daliak</strain>
    </source>
</reference>
<evidence type="ECO:0000256" key="1">
    <source>
        <dbReference type="SAM" id="MobiDB-lite"/>
    </source>
</evidence>
<evidence type="ECO:0000313" key="2">
    <source>
        <dbReference type="EMBL" id="GAU46379.1"/>
    </source>
</evidence>
<organism evidence="2 3">
    <name type="scientific">Trifolium subterraneum</name>
    <name type="common">Subterranean clover</name>
    <dbReference type="NCBI Taxonomy" id="3900"/>
    <lineage>
        <taxon>Eukaryota</taxon>
        <taxon>Viridiplantae</taxon>
        <taxon>Streptophyta</taxon>
        <taxon>Embryophyta</taxon>
        <taxon>Tracheophyta</taxon>
        <taxon>Spermatophyta</taxon>
        <taxon>Magnoliopsida</taxon>
        <taxon>eudicotyledons</taxon>
        <taxon>Gunneridae</taxon>
        <taxon>Pentapetalae</taxon>
        <taxon>rosids</taxon>
        <taxon>fabids</taxon>
        <taxon>Fabales</taxon>
        <taxon>Fabaceae</taxon>
        <taxon>Papilionoideae</taxon>
        <taxon>50 kb inversion clade</taxon>
        <taxon>NPAAA clade</taxon>
        <taxon>Hologalegina</taxon>
        <taxon>IRL clade</taxon>
        <taxon>Trifolieae</taxon>
        <taxon>Trifolium</taxon>
    </lineage>
</organism>